<dbReference type="Proteomes" id="UP000051789">
    <property type="component" value="Unassembled WGS sequence"/>
</dbReference>
<sequence length="253" mass="26956">MARADDLTAALAAQGVNIPCEHVPTIDSTNAWAERQLTSGRRAPFALLADAQSAGVGQRGHQFDSPARTGLYFTVVLPVTNSQLTLLMPAAGVAASRACTSVSGTTPRLKWVNDLFVGHNKISGILAWIRQDPSGQRVAVLGWGLNLALPRTQPIVANQPVGALWATLPHTDPRPALITAFLKQLHQLLAEPATIMPAYRQLALGLGWPVHIDDGQRQLDGILSGFANNGNAIVKTATTTVAVAHGTLRYKQF</sequence>
<evidence type="ECO:0000256" key="1">
    <source>
        <dbReference type="ARBA" id="ARBA00022598"/>
    </source>
</evidence>
<dbReference type="EMBL" id="AYZK01000001">
    <property type="protein sequence ID" value="KRM88431.1"/>
    <property type="molecule type" value="Genomic_DNA"/>
</dbReference>
<name>A0A0R2C992_9LACO</name>
<organism evidence="3 4">
    <name type="scientific">Lacticaseibacillus thailandensis DSM 22698 = JCM 13996</name>
    <dbReference type="NCBI Taxonomy" id="1423810"/>
    <lineage>
        <taxon>Bacteria</taxon>
        <taxon>Bacillati</taxon>
        <taxon>Bacillota</taxon>
        <taxon>Bacilli</taxon>
        <taxon>Lactobacillales</taxon>
        <taxon>Lactobacillaceae</taxon>
        <taxon>Lacticaseibacillus</taxon>
    </lineage>
</organism>
<dbReference type="GO" id="GO:0016740">
    <property type="term" value="F:transferase activity"/>
    <property type="evidence" value="ECO:0007669"/>
    <property type="project" value="UniProtKB-ARBA"/>
</dbReference>
<dbReference type="CDD" id="cd16442">
    <property type="entry name" value="BPL"/>
    <property type="match status" value="1"/>
</dbReference>
<protein>
    <recommendedName>
        <fullName evidence="2">BPL/LPL catalytic domain-containing protein</fullName>
    </recommendedName>
</protein>
<dbReference type="InterPro" id="IPR045864">
    <property type="entry name" value="aa-tRNA-synth_II/BPL/LPL"/>
</dbReference>
<keyword evidence="4" id="KW-1185">Reference proteome</keyword>
<evidence type="ECO:0000313" key="3">
    <source>
        <dbReference type="EMBL" id="KRM88431.1"/>
    </source>
</evidence>
<dbReference type="GO" id="GO:0005737">
    <property type="term" value="C:cytoplasm"/>
    <property type="evidence" value="ECO:0007669"/>
    <property type="project" value="TreeGrafter"/>
</dbReference>
<dbReference type="Pfam" id="PF03099">
    <property type="entry name" value="BPL_LplA_LipB"/>
    <property type="match status" value="1"/>
</dbReference>
<dbReference type="RefSeq" id="WP_056969134.1">
    <property type="nucleotide sequence ID" value="NZ_AYZK01000001.1"/>
</dbReference>
<reference evidence="3 4" key="1">
    <citation type="journal article" date="2015" name="Genome Announc.">
        <title>Expanding the biotechnology potential of lactobacilli through comparative genomics of 213 strains and associated genera.</title>
        <authorList>
            <person name="Sun Z."/>
            <person name="Harris H.M."/>
            <person name="McCann A."/>
            <person name="Guo C."/>
            <person name="Argimon S."/>
            <person name="Zhang W."/>
            <person name="Yang X."/>
            <person name="Jeffery I.B."/>
            <person name="Cooney J.C."/>
            <person name="Kagawa T.F."/>
            <person name="Liu W."/>
            <person name="Song Y."/>
            <person name="Salvetti E."/>
            <person name="Wrobel A."/>
            <person name="Rasinkangas P."/>
            <person name="Parkhill J."/>
            <person name="Rea M.C."/>
            <person name="O'Sullivan O."/>
            <person name="Ritari J."/>
            <person name="Douillard F.P."/>
            <person name="Paul Ross R."/>
            <person name="Yang R."/>
            <person name="Briner A.E."/>
            <person name="Felis G.E."/>
            <person name="de Vos W.M."/>
            <person name="Barrangou R."/>
            <person name="Klaenhammer T.R."/>
            <person name="Caufield P.W."/>
            <person name="Cui Y."/>
            <person name="Zhang H."/>
            <person name="O'Toole P.W."/>
        </authorList>
    </citation>
    <scope>NUCLEOTIDE SEQUENCE [LARGE SCALE GENOMIC DNA]</scope>
    <source>
        <strain evidence="3 4">DSM 22698</strain>
    </source>
</reference>
<comment type="caution">
    <text evidence="3">The sequence shown here is derived from an EMBL/GenBank/DDBJ whole genome shotgun (WGS) entry which is preliminary data.</text>
</comment>
<dbReference type="InterPro" id="IPR004143">
    <property type="entry name" value="BPL_LPL_catalytic"/>
</dbReference>
<dbReference type="SUPFAM" id="SSF55681">
    <property type="entry name" value="Class II aaRS and biotin synthetases"/>
    <property type="match status" value="1"/>
</dbReference>
<dbReference type="InterPro" id="IPR004408">
    <property type="entry name" value="Biotin_CoA_COase_ligase"/>
</dbReference>
<accession>A0A0R2C992</accession>
<keyword evidence="1" id="KW-0436">Ligase</keyword>
<dbReference type="Gene3D" id="3.30.930.10">
    <property type="entry name" value="Bira Bifunctional Protein, Domain 2"/>
    <property type="match status" value="1"/>
</dbReference>
<feature type="domain" description="BPL/LPL catalytic" evidence="2">
    <location>
        <begin position="25"/>
        <end position="127"/>
    </location>
</feature>
<dbReference type="PANTHER" id="PTHR12835">
    <property type="entry name" value="BIOTIN PROTEIN LIGASE"/>
    <property type="match status" value="1"/>
</dbReference>
<dbReference type="GO" id="GO:0009249">
    <property type="term" value="P:protein lipoylation"/>
    <property type="evidence" value="ECO:0007669"/>
    <property type="project" value="UniProtKB-ARBA"/>
</dbReference>
<dbReference type="PATRIC" id="fig|1423810.4.peg.743"/>
<evidence type="ECO:0000259" key="2">
    <source>
        <dbReference type="Pfam" id="PF03099"/>
    </source>
</evidence>
<dbReference type="NCBIfam" id="TIGR00121">
    <property type="entry name" value="birA_ligase"/>
    <property type="match status" value="1"/>
</dbReference>
<dbReference type="AlphaFoldDB" id="A0A0R2C992"/>
<dbReference type="GO" id="GO:0004077">
    <property type="term" value="F:biotin--[biotin carboxyl-carrier protein] ligase activity"/>
    <property type="evidence" value="ECO:0007669"/>
    <property type="project" value="InterPro"/>
</dbReference>
<evidence type="ECO:0000313" key="4">
    <source>
        <dbReference type="Proteomes" id="UP000051789"/>
    </source>
</evidence>
<dbReference type="PANTHER" id="PTHR12835:SF5">
    <property type="entry name" value="BIOTIN--PROTEIN LIGASE"/>
    <property type="match status" value="1"/>
</dbReference>
<gene>
    <name evidence="3" type="ORF">FD19_GL000728</name>
</gene>
<proteinExistence type="predicted"/>
<dbReference type="STRING" id="1423810.FD19_GL000728"/>